<sequence>MYIFSTFYRSTNIELMLSDLKQDGFSVEDILALPLHSKKPKKNIWRMIAHDESSIIDTIAVFANIFMLLGVIYGFVLHLGPILWGLIGLISGIVLGLVVDIIFRKIKRQKGLKVEKDNHQILIVIECPNERIEHIESMLLEYAPIGIAKLDN</sequence>
<comment type="caution">
    <text evidence="2">The sequence shown here is derived from an EMBL/GenBank/DDBJ whole genome shotgun (WGS) entry which is preliminary data.</text>
</comment>
<protein>
    <submittedName>
        <fullName evidence="2">Uncharacterized protein</fullName>
    </submittedName>
</protein>
<feature type="transmembrane region" description="Helical" evidence="1">
    <location>
        <begin position="55"/>
        <end position="76"/>
    </location>
</feature>
<dbReference type="RefSeq" id="WP_285930971.1">
    <property type="nucleotide sequence ID" value="NZ_JASTZU010000020.1"/>
</dbReference>
<reference evidence="2 3" key="1">
    <citation type="submission" date="2023-06" db="EMBL/GenBank/DDBJ databases">
        <title>Aquibacillus rhizosphaerae LR5S19.</title>
        <authorList>
            <person name="Sun J.-Q."/>
        </authorList>
    </citation>
    <scope>NUCLEOTIDE SEQUENCE [LARGE SCALE GENOMIC DNA]</scope>
    <source>
        <strain evidence="2 3">LR5S19</strain>
    </source>
</reference>
<accession>A0ABT7L284</accession>
<name>A0ABT7L284_9BACI</name>
<gene>
    <name evidence="2" type="ORF">QQS35_05810</name>
</gene>
<keyword evidence="1" id="KW-0472">Membrane</keyword>
<dbReference type="Proteomes" id="UP001235343">
    <property type="component" value="Unassembled WGS sequence"/>
</dbReference>
<dbReference type="EMBL" id="JASTZU010000020">
    <property type="protein sequence ID" value="MDL4839971.1"/>
    <property type="molecule type" value="Genomic_DNA"/>
</dbReference>
<evidence type="ECO:0000313" key="2">
    <source>
        <dbReference type="EMBL" id="MDL4839971.1"/>
    </source>
</evidence>
<keyword evidence="1" id="KW-0812">Transmembrane</keyword>
<proteinExistence type="predicted"/>
<keyword evidence="1" id="KW-1133">Transmembrane helix</keyword>
<evidence type="ECO:0000256" key="1">
    <source>
        <dbReference type="SAM" id="Phobius"/>
    </source>
</evidence>
<organism evidence="2 3">
    <name type="scientific">Aquibacillus rhizosphaerae</name>
    <dbReference type="NCBI Taxonomy" id="3051431"/>
    <lineage>
        <taxon>Bacteria</taxon>
        <taxon>Bacillati</taxon>
        <taxon>Bacillota</taxon>
        <taxon>Bacilli</taxon>
        <taxon>Bacillales</taxon>
        <taxon>Bacillaceae</taxon>
        <taxon>Aquibacillus</taxon>
    </lineage>
</organism>
<evidence type="ECO:0000313" key="3">
    <source>
        <dbReference type="Proteomes" id="UP001235343"/>
    </source>
</evidence>
<feature type="transmembrane region" description="Helical" evidence="1">
    <location>
        <begin position="82"/>
        <end position="103"/>
    </location>
</feature>
<keyword evidence="3" id="KW-1185">Reference proteome</keyword>